<name>A0A167VAU1_9AGAM</name>
<dbReference type="InterPro" id="IPR049233">
    <property type="entry name" value="DUF6830"/>
</dbReference>
<sequence>MQQGGPFDDTGIFGDTVEPDVHAESSAKHREFYPGAGQTYGRSLSFMDLFNTDQHAKKRVQDPYWPFSSKSDWEMGSWLLRSGLSMQKINDFLRLTMTQTLGLSFRSAKELRNRAEMLPRGPQWKCKPWAVDHPTKHPIKLFYRDPIECLRALFGNPLFADSMHYTPFREFETTAQLVRVYEEWMSGSAAWDIQSKLPEGATVLGTILSSDKTNISIMTGDRAAHPLLISLANISAEVRMKSSQHAFLLLALLPVPKFLEQKVQGILTARLTHACLDFILAPLKAAAALGIMVTDPHAALTLSQRHIIRHRVHPTADLAEYGIEAKKFRLNGVDLLFWRDWDYFEPSRVFTPEPLHHWHKAFWDHDAKWCIHAVGGAEIDFRFSVTPRRVGFRHFKEGISKLKQVTGREHRDVQRYIIPIIADAVPKEFLIVIRARMDFFYLSQAPILNDNDITAIDAALAEFHQYKQAIMDAGARVGVRGRPIDNWHVPKIEMLQSVTASMRASGPSQQWSADITEHGHITEVKDPARHSNNQEYEAQICRALDRTDKLRRFELATAMHDAGVEFGDPSDPPGPPDSDEDDDDDDDDGDSLGPHRVARTSALLATIHPTSTITGPIRRQTDYFDHAQRLASDKRPGLPFPPRTFISDCTAFHLNRDPSFKATIDDTAAAFDIPDLRLALADYLQHAANPNMDMAALHIGGRRIAVAGCTLPFNEIRIWRSVRVQTRKFHYPDRAAEPHTVMAAPPTNDWPLGQYDTVLVNTDRNSKWPHSGLEGHCAAQLRLIFQIPSASIGGHVFLAYVQRFDVVPQVNPAVSGRPMRRAAPEPATKMYVLKRALRTDKSRIGDVIPLSRLRTPIHLHPRFGPSADRHLTAQNSLEYSTEYWLNSYADKEHFWALYVQ</sequence>
<accession>A0A167VAU1</accession>
<evidence type="ECO:0000256" key="1">
    <source>
        <dbReference type="SAM" id="MobiDB-lite"/>
    </source>
</evidence>
<proteinExistence type="predicted"/>
<dbReference type="Pfam" id="PF18759">
    <property type="entry name" value="Plavaka"/>
    <property type="match status" value="2"/>
</dbReference>
<dbReference type="Proteomes" id="UP000076532">
    <property type="component" value="Unassembled WGS sequence"/>
</dbReference>
<dbReference type="OrthoDB" id="3232986at2759"/>
<evidence type="ECO:0000259" key="2">
    <source>
        <dbReference type="Pfam" id="PF20722"/>
    </source>
</evidence>
<feature type="domain" description="DUF6830" evidence="2">
    <location>
        <begin position="622"/>
        <end position="780"/>
    </location>
</feature>
<dbReference type="AlphaFoldDB" id="A0A167VAU1"/>
<dbReference type="InterPro" id="IPR041078">
    <property type="entry name" value="Plavaka"/>
</dbReference>
<dbReference type="Pfam" id="PF20722">
    <property type="entry name" value="DUF6830"/>
    <property type="match status" value="1"/>
</dbReference>
<dbReference type="EMBL" id="KV417886">
    <property type="protein sequence ID" value="KZP04813.1"/>
    <property type="molecule type" value="Genomic_DNA"/>
</dbReference>
<evidence type="ECO:0000313" key="4">
    <source>
        <dbReference type="Proteomes" id="UP000076532"/>
    </source>
</evidence>
<feature type="region of interest" description="Disordered" evidence="1">
    <location>
        <begin position="560"/>
        <end position="595"/>
    </location>
</feature>
<evidence type="ECO:0000313" key="3">
    <source>
        <dbReference type="EMBL" id="KZP04813.1"/>
    </source>
</evidence>
<reference evidence="3 4" key="1">
    <citation type="journal article" date="2016" name="Mol. Biol. Evol.">
        <title>Comparative Genomics of Early-Diverging Mushroom-Forming Fungi Provides Insights into the Origins of Lignocellulose Decay Capabilities.</title>
        <authorList>
            <person name="Nagy L.G."/>
            <person name="Riley R."/>
            <person name="Tritt A."/>
            <person name="Adam C."/>
            <person name="Daum C."/>
            <person name="Floudas D."/>
            <person name="Sun H."/>
            <person name="Yadav J.S."/>
            <person name="Pangilinan J."/>
            <person name="Larsson K.H."/>
            <person name="Matsuura K."/>
            <person name="Barry K."/>
            <person name="Labutti K."/>
            <person name="Kuo R."/>
            <person name="Ohm R.A."/>
            <person name="Bhattacharya S.S."/>
            <person name="Shirouzu T."/>
            <person name="Yoshinaga Y."/>
            <person name="Martin F.M."/>
            <person name="Grigoriev I.V."/>
            <person name="Hibbett D.S."/>
        </authorList>
    </citation>
    <scope>NUCLEOTIDE SEQUENCE [LARGE SCALE GENOMIC DNA]</scope>
    <source>
        <strain evidence="3 4">CBS 109695</strain>
    </source>
</reference>
<protein>
    <recommendedName>
        <fullName evidence="2">DUF6830 domain-containing protein</fullName>
    </recommendedName>
</protein>
<gene>
    <name evidence="3" type="ORF">FIBSPDRAFT_766796</name>
</gene>
<feature type="compositionally biased region" description="Acidic residues" evidence="1">
    <location>
        <begin position="577"/>
        <end position="590"/>
    </location>
</feature>
<organism evidence="3 4">
    <name type="scientific">Athelia psychrophila</name>
    <dbReference type="NCBI Taxonomy" id="1759441"/>
    <lineage>
        <taxon>Eukaryota</taxon>
        <taxon>Fungi</taxon>
        <taxon>Dikarya</taxon>
        <taxon>Basidiomycota</taxon>
        <taxon>Agaricomycotina</taxon>
        <taxon>Agaricomycetes</taxon>
        <taxon>Agaricomycetidae</taxon>
        <taxon>Atheliales</taxon>
        <taxon>Atheliaceae</taxon>
        <taxon>Athelia</taxon>
    </lineage>
</organism>
<keyword evidence="4" id="KW-1185">Reference proteome</keyword>